<keyword evidence="1" id="KW-0677">Repeat</keyword>
<dbReference type="AlphaFoldDB" id="A0A061J1C7"/>
<feature type="domain" description="Roc" evidence="4">
    <location>
        <begin position="245"/>
        <end position="435"/>
    </location>
</feature>
<evidence type="ECO:0000256" key="3">
    <source>
        <dbReference type="SAM" id="MobiDB-lite"/>
    </source>
</evidence>
<comment type="caution">
    <text evidence="5">The sequence shown here is derived from an EMBL/GenBank/DDBJ whole genome shotgun (WGS) entry which is preliminary data.</text>
</comment>
<dbReference type="Proteomes" id="UP000031737">
    <property type="component" value="Unassembled WGS sequence"/>
</dbReference>
<evidence type="ECO:0000256" key="1">
    <source>
        <dbReference type="ARBA" id="ARBA00022737"/>
    </source>
</evidence>
<keyword evidence="6" id="KW-1185">Reference proteome</keyword>
<dbReference type="OrthoDB" id="3176171at2759"/>
<dbReference type="PROSITE" id="PS51424">
    <property type="entry name" value="ROC"/>
    <property type="match status" value="1"/>
</dbReference>
<evidence type="ECO:0000256" key="2">
    <source>
        <dbReference type="ARBA" id="ARBA00022741"/>
    </source>
</evidence>
<reference evidence="5 6" key="1">
    <citation type="submission" date="2013-07" db="EMBL/GenBank/DDBJ databases">
        <authorList>
            <person name="Stoco P.H."/>
            <person name="Wagner G."/>
            <person name="Gerber A."/>
            <person name="Zaha A."/>
            <person name="Thompson C."/>
            <person name="Bartholomeu D.C."/>
            <person name="Luckemeyer D.D."/>
            <person name="Bahia D."/>
            <person name="Loreto E."/>
            <person name="Prestes E.B."/>
            <person name="Lima F.M."/>
            <person name="Rodrigues-Luiz G."/>
            <person name="Vallejo G.A."/>
            <person name="Filho J.F."/>
            <person name="Monteiro K.M."/>
            <person name="Tyler K.M."/>
            <person name="de Almeida L.G."/>
            <person name="Ortiz M.F."/>
            <person name="Siervo M.A."/>
            <person name="de Moraes M.H."/>
            <person name="Cunha O.L."/>
            <person name="Mendonca-Neto R."/>
            <person name="Silva R."/>
            <person name="Teixeira S.M."/>
            <person name="Murta S.M."/>
            <person name="Sincero T.C."/>
            <person name="Mendes T.A."/>
            <person name="Urmenyi T.P."/>
            <person name="Silva V.G."/>
            <person name="da Rocha W.D."/>
            <person name="Andersson B."/>
            <person name="Romanha A.J."/>
            <person name="Steindel M."/>
            <person name="de Vasconcelos A.T."/>
            <person name="Grisard E.C."/>
        </authorList>
    </citation>
    <scope>NUCLEOTIDE SEQUENCE [LARGE SCALE GENOMIC DNA]</scope>
    <source>
        <strain evidence="5 6">SC58</strain>
    </source>
</reference>
<protein>
    <recommendedName>
        <fullName evidence="4">Roc domain-containing protein</fullName>
    </recommendedName>
</protein>
<dbReference type="InterPro" id="IPR027417">
    <property type="entry name" value="P-loop_NTPase"/>
</dbReference>
<accession>A0A061J1C7</accession>
<evidence type="ECO:0000313" key="6">
    <source>
        <dbReference type="Proteomes" id="UP000031737"/>
    </source>
</evidence>
<organism evidence="5 6">
    <name type="scientific">Trypanosoma rangeli SC58</name>
    <dbReference type="NCBI Taxonomy" id="429131"/>
    <lineage>
        <taxon>Eukaryota</taxon>
        <taxon>Discoba</taxon>
        <taxon>Euglenozoa</taxon>
        <taxon>Kinetoplastea</taxon>
        <taxon>Metakinetoplastina</taxon>
        <taxon>Trypanosomatida</taxon>
        <taxon>Trypanosomatidae</taxon>
        <taxon>Trypanosoma</taxon>
        <taxon>Herpetosoma</taxon>
    </lineage>
</organism>
<keyword evidence="2" id="KW-0547">Nucleotide-binding</keyword>
<evidence type="ECO:0000313" key="5">
    <source>
        <dbReference type="EMBL" id="ESL07941.1"/>
    </source>
</evidence>
<dbReference type="EMBL" id="AUPL01004365">
    <property type="protein sequence ID" value="ESL07941.1"/>
    <property type="molecule type" value="Genomic_DNA"/>
</dbReference>
<sequence>MSFRTDTTLCSATEDGEIYDFHASQGCTGGDMNKDRAVFSTLPSSERGRVHVSWPWPLVDDARASFLQTTAAGTMTEDEGRGGRGGCGPLTANAGEAVAGPSSLPDGAFRETTLVEKIQDQSLINAVPRPDASTVGKGRHRRMSPESSSCAQWAKDISTAGVYRNPVDALKLQGVQEKLLWLNVTGRDDLLSRYLINDSVNATHDSHGVPHARCLGAKPHHVDPEWQDSMLQGVHQIEAAEGRLTNRQIFRRKLVLLGYQEVGKTSLRKCLESEPLLLKRLPEVRTTTGVEVCCKNIRVGEDWVQLVISDFAGQESYHSHTLFLTERSIFLLVWKISSVEQDFQGSGICVNEEECLYKWIVEVYAKFPRAKIALVATHLDELRVRGQRSVERILSKVEEKVTSFMQRIAITDPNTGTTVTNEIVGNFAVSCKTRQLIAAGELQHLSGQRLSALLRFFAEVAHRECMEDKEFPAAAIPGRELKLLESVTSKGRQFGHKLLLPLGEFIHSAVALGMRSGDELLRVARLMHSWDIIYFFNAYCLSDNTFIMLRPLWLSRLAAALFSYAHVLRTPLHLRNMIGHLEYTVSVAETADMHLMNKGFLRWPLVRVLFRTPLRDILGHEPDELDYTLAVRFLISLGLIVPVVIPCDEFALLQEETPIDLEVGRPLVREAEFTRYFVPSLSPFVVPERLRRLAPLLFNRGARLKFEFNLLPDEAWWRFQAQLQGHQKVVVLYEPRGVFADAQDGDVLDGRRLLEADEEHNRWRDAMWLAGDYCRVFLYREGLQVLRIFYMETRPHGAQAVLGEVENVMSRLLQDYRGLQRTVQVACPEPGCNGWLPLSEVLTGARVTCQTCRHTISTNGGVAADVGSRDSCFGDALLREAGELFCLSLNPSYRAQMCEYLCVDRTRVLGASPTDGNNHDMGGEEAATGQVLDCMYALDKVVRAAMLHELRERVEEEVRRRRLLEPAPPTQCLSLSLR</sequence>
<dbReference type="VEuPathDB" id="TriTrypDB:TRSC58_04365"/>
<feature type="region of interest" description="Disordered" evidence="3">
    <location>
        <begin position="128"/>
        <end position="150"/>
    </location>
</feature>
<dbReference type="SUPFAM" id="SSF52540">
    <property type="entry name" value="P-loop containing nucleoside triphosphate hydrolases"/>
    <property type="match status" value="1"/>
</dbReference>
<proteinExistence type="predicted"/>
<evidence type="ECO:0000259" key="4">
    <source>
        <dbReference type="PROSITE" id="PS51424"/>
    </source>
</evidence>
<dbReference type="InterPro" id="IPR020859">
    <property type="entry name" value="ROC"/>
</dbReference>
<dbReference type="Gene3D" id="3.40.50.300">
    <property type="entry name" value="P-loop containing nucleotide triphosphate hydrolases"/>
    <property type="match status" value="1"/>
</dbReference>
<dbReference type="Gene3D" id="3.30.70.1390">
    <property type="entry name" value="ROC domain from the Parkinson's disease-associated leucine-rich repeat kinase 2"/>
    <property type="match status" value="1"/>
</dbReference>
<dbReference type="CDD" id="cd20335">
    <property type="entry name" value="BRcat_RBR"/>
    <property type="match status" value="1"/>
</dbReference>
<name>A0A061J1C7_TRYRA</name>
<dbReference type="GO" id="GO:0000166">
    <property type="term" value="F:nucleotide binding"/>
    <property type="evidence" value="ECO:0007669"/>
    <property type="project" value="UniProtKB-KW"/>
</dbReference>
<gene>
    <name evidence="5" type="ORF">TRSC58_04365</name>
</gene>
<dbReference type="Pfam" id="PF08477">
    <property type="entry name" value="Roc"/>
    <property type="match status" value="1"/>
</dbReference>